<protein>
    <recommendedName>
        <fullName evidence="1">Protein kinase domain-containing protein</fullName>
    </recommendedName>
</protein>
<dbReference type="SUPFAM" id="SSF56112">
    <property type="entry name" value="Protein kinase-like (PK-like)"/>
    <property type="match status" value="1"/>
</dbReference>
<evidence type="ECO:0000313" key="2">
    <source>
        <dbReference type="EMBL" id="KRM70303.1"/>
    </source>
</evidence>
<dbReference type="InterPro" id="IPR000719">
    <property type="entry name" value="Prot_kinase_dom"/>
</dbReference>
<dbReference type="Pfam" id="PF25816">
    <property type="entry name" value="RamC_N"/>
    <property type="match status" value="1"/>
</dbReference>
<dbReference type="PATRIC" id="fig|1423772.3.peg.1953"/>
<dbReference type="Pfam" id="PF00069">
    <property type="entry name" value="Pkinase"/>
    <property type="match status" value="1"/>
</dbReference>
<organism evidence="2 3">
    <name type="scientific">Ligilactobacillus murinus DSM 20452 = NBRC 14221</name>
    <dbReference type="NCBI Taxonomy" id="1423772"/>
    <lineage>
        <taxon>Bacteria</taxon>
        <taxon>Bacillati</taxon>
        <taxon>Bacillota</taxon>
        <taxon>Bacilli</taxon>
        <taxon>Lactobacillales</taxon>
        <taxon>Lactobacillaceae</taxon>
        <taxon>Ligilactobacillus</taxon>
    </lineage>
</organism>
<comment type="caution">
    <text evidence="2">The sequence shown here is derived from an EMBL/GenBank/DDBJ whole genome shotgun (WGS) entry which is preliminary data.</text>
</comment>
<dbReference type="RefSeq" id="WP_056960551.1">
    <property type="nucleotide sequence ID" value="NZ_AYYN01000176.1"/>
</dbReference>
<evidence type="ECO:0000259" key="1">
    <source>
        <dbReference type="PROSITE" id="PS50011"/>
    </source>
</evidence>
<dbReference type="PROSITE" id="PS50011">
    <property type="entry name" value="PROTEIN_KINASE_DOM"/>
    <property type="match status" value="1"/>
</dbReference>
<dbReference type="GO" id="GO:0004672">
    <property type="term" value="F:protein kinase activity"/>
    <property type="evidence" value="ECO:0007669"/>
    <property type="project" value="InterPro"/>
</dbReference>
<dbReference type="EMBL" id="AYYN01000176">
    <property type="protein sequence ID" value="KRM70303.1"/>
    <property type="molecule type" value="Genomic_DNA"/>
</dbReference>
<dbReference type="InterPro" id="IPR011009">
    <property type="entry name" value="Kinase-like_dom_sf"/>
</dbReference>
<dbReference type="AlphaFoldDB" id="A0A0R2AU40"/>
<reference evidence="2 3" key="1">
    <citation type="journal article" date="2015" name="Genome Announc.">
        <title>Expanding the biotechnology potential of lactobacilli through comparative genomics of 213 strains and associated genera.</title>
        <authorList>
            <person name="Sun Z."/>
            <person name="Harris H.M."/>
            <person name="McCann A."/>
            <person name="Guo C."/>
            <person name="Argimon S."/>
            <person name="Zhang W."/>
            <person name="Yang X."/>
            <person name="Jeffery I.B."/>
            <person name="Cooney J.C."/>
            <person name="Kagawa T.F."/>
            <person name="Liu W."/>
            <person name="Song Y."/>
            <person name="Salvetti E."/>
            <person name="Wrobel A."/>
            <person name="Rasinkangas P."/>
            <person name="Parkhill J."/>
            <person name="Rea M.C."/>
            <person name="O'Sullivan O."/>
            <person name="Ritari J."/>
            <person name="Douillard F.P."/>
            <person name="Paul Ross R."/>
            <person name="Yang R."/>
            <person name="Briner A.E."/>
            <person name="Felis G.E."/>
            <person name="de Vos W.M."/>
            <person name="Barrangou R."/>
            <person name="Klaenhammer T.R."/>
            <person name="Caufield P.W."/>
            <person name="Cui Y."/>
            <person name="Zhang H."/>
            <person name="O'Toole P.W."/>
        </authorList>
    </citation>
    <scope>NUCLEOTIDE SEQUENCE [LARGE SCALE GENOMIC DNA]</scope>
    <source>
        <strain evidence="2 3">DSM 20452</strain>
    </source>
</reference>
<sequence length="648" mass="74634">MYPVNKFLSSYEFNGWTVSLHYKLPHQGWKIHVSATYKNYQTVLNHVVWLAEKMNFSFKFASSSKLVEKLLDTHSVRESGGKLITIYPKNQTHCLFLLKVFSKLLGRFPGPNVLSDNQFAGTDNISYRYGIFENKSSESLFYKGKSYEDKRLPYFVLPPFIKNDPFAKYVYPKKSTDPHWKNLHIEGAYKSTLGGGVYYGTYLKEKLIVLKEGRFGVGIGTDQAIAKRKNECQILDKLQGKHYPLVLGNFTTQNNYYLILQKITGLTYYEYFATNGPVVVEKNLCEKSMTDFIEVIKNLISVVAYAHRKGIILRDINPANVLVDTRTREVYFIDCADSIFIDSQSCEKIKTLWYTIPEKRYNTYAEDWTKVAWLILDGLGGVNRNLCLANYTQVREIFSKVIKYQGFSSNWLAIIEKLYTEENESTKVSQLLDNPQLKKVQTTINQNKKLGQLHLLESELNSYLLEALSERDRTLLAKFSNKTCKNVSKFIKNELQRFTCQDDMLYLKSGSVYSPYINGGAAGRLYILVILATKFELIELFPQLEKFLSKFSGRYVKNATISSGAASLGMLMLYAYVITGNKEYLQYAYKWNELVEVLSFSLSGQKVWANYQFESKLDESFNNGNTGIRYFQSLLRGDNYEFKKGDKC</sequence>
<name>A0A0R2AU40_9LACO</name>
<gene>
    <name evidence="2" type="ORF">FC48_GL001831</name>
</gene>
<evidence type="ECO:0000313" key="3">
    <source>
        <dbReference type="Proteomes" id="UP000051612"/>
    </source>
</evidence>
<dbReference type="Gene3D" id="1.10.510.10">
    <property type="entry name" value="Transferase(Phosphotransferase) domain 1"/>
    <property type="match status" value="1"/>
</dbReference>
<dbReference type="PANTHER" id="PTHR24347">
    <property type="entry name" value="SERINE/THREONINE-PROTEIN KINASE"/>
    <property type="match status" value="1"/>
</dbReference>
<dbReference type="GO" id="GO:0005524">
    <property type="term" value="F:ATP binding"/>
    <property type="evidence" value="ECO:0007669"/>
    <property type="project" value="InterPro"/>
</dbReference>
<feature type="domain" description="Protein kinase" evidence="1">
    <location>
        <begin position="187"/>
        <end position="437"/>
    </location>
</feature>
<dbReference type="Proteomes" id="UP000051612">
    <property type="component" value="Unassembled WGS sequence"/>
</dbReference>
<proteinExistence type="predicted"/>
<dbReference type="InterPro" id="IPR057929">
    <property type="entry name" value="RamC_N"/>
</dbReference>
<accession>A0A0R2AU40</accession>